<keyword evidence="1" id="KW-0677">Repeat</keyword>
<dbReference type="SMART" id="SM00360">
    <property type="entry name" value="RRM"/>
    <property type="match status" value="2"/>
</dbReference>
<protein>
    <submittedName>
        <fullName evidence="6">Flowering time control protein FCA</fullName>
    </submittedName>
</protein>
<proteinExistence type="predicted"/>
<feature type="compositionally biased region" description="Low complexity" evidence="4">
    <location>
        <begin position="585"/>
        <end position="597"/>
    </location>
</feature>
<evidence type="ECO:0000259" key="5">
    <source>
        <dbReference type="PROSITE" id="PS50102"/>
    </source>
</evidence>
<feature type="region of interest" description="Disordered" evidence="4">
    <location>
        <begin position="276"/>
        <end position="318"/>
    </location>
</feature>
<feature type="compositionally biased region" description="Low complexity" evidence="4">
    <location>
        <begin position="447"/>
        <end position="457"/>
    </location>
</feature>
<feature type="region of interest" description="Disordered" evidence="4">
    <location>
        <begin position="214"/>
        <end position="240"/>
    </location>
</feature>
<dbReference type="InterPro" id="IPR035979">
    <property type="entry name" value="RBD_domain_sf"/>
</dbReference>
<feature type="region of interest" description="Disordered" evidence="4">
    <location>
        <begin position="585"/>
        <end position="634"/>
    </location>
</feature>
<dbReference type="PANTHER" id="PTHR24012">
    <property type="entry name" value="RNA BINDING PROTEIN"/>
    <property type="match status" value="1"/>
</dbReference>
<dbReference type="SUPFAM" id="SSF54928">
    <property type="entry name" value="RNA-binding domain, RBD"/>
    <property type="match status" value="2"/>
</dbReference>
<dbReference type="InterPro" id="IPR012677">
    <property type="entry name" value="Nucleotide-bd_a/b_plait_sf"/>
</dbReference>
<comment type="caution">
    <text evidence="6">The sequence shown here is derived from an EMBL/GenBank/DDBJ whole genome shotgun (WGS) entry which is preliminary data.</text>
</comment>
<reference evidence="7" key="1">
    <citation type="journal article" date="2019" name="Nat. Commun.">
        <title>Expansion of phycobilisome linker gene families in mesophilic red algae.</title>
        <authorList>
            <person name="Lee J."/>
            <person name="Kim D."/>
            <person name="Bhattacharya D."/>
            <person name="Yoon H.S."/>
        </authorList>
    </citation>
    <scope>NUCLEOTIDE SEQUENCE [LARGE SCALE GENOMIC DNA]</scope>
    <source>
        <strain evidence="7">CCMP 1328</strain>
    </source>
</reference>
<feature type="domain" description="RRM" evidence="5">
    <location>
        <begin position="335"/>
        <end position="414"/>
    </location>
</feature>
<evidence type="ECO:0000256" key="2">
    <source>
        <dbReference type="ARBA" id="ARBA00022884"/>
    </source>
</evidence>
<feature type="compositionally biased region" description="Polar residues" evidence="4">
    <location>
        <begin position="78"/>
        <end position="103"/>
    </location>
</feature>
<dbReference type="OrthoDB" id="439808at2759"/>
<dbReference type="InterPro" id="IPR000504">
    <property type="entry name" value="RRM_dom"/>
</dbReference>
<evidence type="ECO:0000256" key="1">
    <source>
        <dbReference type="ARBA" id="ARBA00022737"/>
    </source>
</evidence>
<feature type="compositionally biased region" description="Basic and acidic residues" evidence="4">
    <location>
        <begin position="44"/>
        <end position="58"/>
    </location>
</feature>
<organism evidence="6 7">
    <name type="scientific">Porphyridium purpureum</name>
    <name type="common">Red alga</name>
    <name type="synonym">Porphyridium cruentum</name>
    <dbReference type="NCBI Taxonomy" id="35688"/>
    <lineage>
        <taxon>Eukaryota</taxon>
        <taxon>Rhodophyta</taxon>
        <taxon>Bangiophyceae</taxon>
        <taxon>Porphyridiales</taxon>
        <taxon>Porphyridiaceae</taxon>
        <taxon>Porphyridium</taxon>
    </lineage>
</organism>
<dbReference type="GO" id="GO:0003723">
    <property type="term" value="F:RNA binding"/>
    <property type="evidence" value="ECO:0007669"/>
    <property type="project" value="UniProtKB-UniRule"/>
</dbReference>
<accession>A0A5J4YUY0</accession>
<dbReference type="Proteomes" id="UP000324585">
    <property type="component" value="Unassembled WGS sequence"/>
</dbReference>
<feature type="region of interest" description="Disordered" evidence="4">
    <location>
        <begin position="423"/>
        <end position="473"/>
    </location>
</feature>
<dbReference type="EMBL" id="VRMN01000004">
    <property type="protein sequence ID" value="KAA8494563.1"/>
    <property type="molecule type" value="Genomic_DNA"/>
</dbReference>
<dbReference type="CDD" id="cd00590">
    <property type="entry name" value="RRM_SF"/>
    <property type="match status" value="1"/>
</dbReference>
<feature type="region of interest" description="Disordered" evidence="4">
    <location>
        <begin position="1"/>
        <end position="103"/>
    </location>
</feature>
<keyword evidence="2 3" id="KW-0694">RNA-binding</keyword>
<dbReference type="PROSITE" id="PS50102">
    <property type="entry name" value="RRM"/>
    <property type="match status" value="2"/>
</dbReference>
<feature type="domain" description="RRM" evidence="5">
    <location>
        <begin position="173"/>
        <end position="325"/>
    </location>
</feature>
<name>A0A5J4YUY0_PORPP</name>
<evidence type="ECO:0000256" key="3">
    <source>
        <dbReference type="PROSITE-ProRule" id="PRU00176"/>
    </source>
</evidence>
<evidence type="ECO:0000313" key="6">
    <source>
        <dbReference type="EMBL" id="KAA8494563.1"/>
    </source>
</evidence>
<sequence length="634" mass="68427">MAAKSAQDDACNQPQSASPPNHQTAASIDRHGGLEDAVAALRLESGHDRDSDTHDQLRRPSHSQSQEALMYYSEASEETPSSGANVPLSRLTSGTSSPMITGQSYSYSQRPMYPYTMVEGMNMNANALGTGFQSHPYAAGGGFEYGAPFVMGTNNRSEYASTSASHAQTMHREKLFIGRVPTHVTEQQVRELMEQFGNVLEVVLLRKQPYGHAHDRAAGNASTTASTTGASVPGNGEATAVPSRYAPRICGFVRFESAEAASAAVEVLHDKYCFPPPMAQQEPTSTADSDPAGGAPDSSHSTEVECESNMSTPSPQPIQVKYAEPKHSYQKKAATKVFVGQLPRNVEEAQLIEAFAPFGEIVNCHVLRFPAQNSRGCGFVQYRTRREADAAIANMNGACIFETDRRLNVRFAETAREKHFRQGSFAAGPGNADNASDHGSTITINDVPSSSVTSTPVGGNMQRRSSSTFSGPRRNWQQQQMHQYAHPYDNLGVGSMSNGQVAPYPVEAYGHQQQMYAPQVYAQMYATYGASPMMGMGMYPIIYPSSPTPELAHQPPLVYPGYPFLVPTPTGSGALPFSPVEPPHLALAASDSRGGSSARREDDTSENYVTQAGTDAAPYYNPTAIDGSWQQHQQ</sequence>
<feature type="compositionally biased region" description="Low complexity" evidence="4">
    <location>
        <begin position="218"/>
        <end position="231"/>
    </location>
</feature>
<feature type="compositionally biased region" description="Polar residues" evidence="4">
    <location>
        <begin position="10"/>
        <end position="26"/>
    </location>
</feature>
<dbReference type="AlphaFoldDB" id="A0A5J4YUY0"/>
<feature type="compositionally biased region" description="Polar residues" evidence="4">
    <location>
        <begin position="462"/>
        <end position="473"/>
    </location>
</feature>
<keyword evidence="7" id="KW-1185">Reference proteome</keyword>
<gene>
    <name evidence="6" type="ORF">FVE85_2804</name>
</gene>
<dbReference type="Gene3D" id="3.30.70.330">
    <property type="match status" value="2"/>
</dbReference>
<dbReference type="Pfam" id="PF00076">
    <property type="entry name" value="RRM_1"/>
    <property type="match status" value="2"/>
</dbReference>
<feature type="compositionally biased region" description="Polar residues" evidence="4">
    <location>
        <begin position="433"/>
        <end position="446"/>
    </location>
</feature>
<evidence type="ECO:0000313" key="7">
    <source>
        <dbReference type="Proteomes" id="UP000324585"/>
    </source>
</evidence>
<evidence type="ECO:0000256" key="4">
    <source>
        <dbReference type="SAM" id="MobiDB-lite"/>
    </source>
</evidence>